<evidence type="ECO:0000313" key="7">
    <source>
        <dbReference type="Proteomes" id="UP000000600"/>
    </source>
</evidence>
<proteinExistence type="predicted"/>
<feature type="transmembrane region" description="Helical" evidence="5">
    <location>
        <begin position="278"/>
        <end position="298"/>
    </location>
</feature>
<evidence type="ECO:0000256" key="2">
    <source>
        <dbReference type="ARBA" id="ARBA00022692"/>
    </source>
</evidence>
<accession>A0CW07</accession>
<dbReference type="Gene3D" id="1.20.1250.20">
    <property type="entry name" value="MFS general substrate transporter like domains"/>
    <property type="match status" value="1"/>
</dbReference>
<dbReference type="GO" id="GO:0035348">
    <property type="term" value="P:acetyl-CoA transmembrane transport"/>
    <property type="evidence" value="ECO:0007669"/>
    <property type="project" value="InterPro"/>
</dbReference>
<feature type="transmembrane region" description="Helical" evidence="5">
    <location>
        <begin position="246"/>
        <end position="266"/>
    </location>
</feature>
<dbReference type="PANTHER" id="PTHR12778:SF9">
    <property type="entry name" value="ACETYL-COENZYME A TRANSPORTER 1"/>
    <property type="match status" value="1"/>
</dbReference>
<dbReference type="Proteomes" id="UP000000600">
    <property type="component" value="Unassembled WGS sequence"/>
</dbReference>
<evidence type="ECO:0000256" key="1">
    <source>
        <dbReference type="ARBA" id="ARBA00004141"/>
    </source>
</evidence>
<dbReference type="InterPro" id="IPR024371">
    <property type="entry name" value="AcetylCoA_trans_1-like"/>
</dbReference>
<evidence type="ECO:0000313" key="6">
    <source>
        <dbReference type="EMBL" id="CAK74974.1"/>
    </source>
</evidence>
<feature type="transmembrane region" description="Helical" evidence="5">
    <location>
        <begin position="12"/>
        <end position="38"/>
    </location>
</feature>
<dbReference type="RefSeq" id="XP_001442371.1">
    <property type="nucleotide sequence ID" value="XM_001442334.1"/>
</dbReference>
<gene>
    <name evidence="6" type="ORF">GSPATT00001176001</name>
</gene>
<dbReference type="OrthoDB" id="6415790at2759"/>
<dbReference type="InParanoid" id="A0CW07"/>
<dbReference type="InterPro" id="IPR036259">
    <property type="entry name" value="MFS_trans_sf"/>
</dbReference>
<feature type="transmembrane region" description="Helical" evidence="5">
    <location>
        <begin position="104"/>
        <end position="123"/>
    </location>
</feature>
<evidence type="ECO:0000256" key="5">
    <source>
        <dbReference type="SAM" id="Phobius"/>
    </source>
</evidence>
<organism evidence="6 7">
    <name type="scientific">Paramecium tetraurelia</name>
    <dbReference type="NCBI Taxonomy" id="5888"/>
    <lineage>
        <taxon>Eukaryota</taxon>
        <taxon>Sar</taxon>
        <taxon>Alveolata</taxon>
        <taxon>Ciliophora</taxon>
        <taxon>Intramacronucleata</taxon>
        <taxon>Oligohymenophorea</taxon>
        <taxon>Peniculida</taxon>
        <taxon>Parameciidae</taxon>
        <taxon>Paramecium</taxon>
    </lineage>
</organism>
<keyword evidence="3 5" id="KW-1133">Transmembrane helix</keyword>
<dbReference type="FunCoup" id="A0CW07">
    <property type="interactions" value="190"/>
</dbReference>
<keyword evidence="7" id="KW-1185">Reference proteome</keyword>
<comment type="subcellular location">
    <subcellularLocation>
        <location evidence="1">Membrane</location>
        <topology evidence="1">Multi-pass membrane protein</topology>
    </subcellularLocation>
</comment>
<evidence type="ECO:0000256" key="3">
    <source>
        <dbReference type="ARBA" id="ARBA00022989"/>
    </source>
</evidence>
<dbReference type="SUPFAM" id="SSF103473">
    <property type="entry name" value="MFS general substrate transporter"/>
    <property type="match status" value="1"/>
</dbReference>
<keyword evidence="4 5" id="KW-0472">Membrane</keyword>
<feature type="transmembrane region" description="Helical" evidence="5">
    <location>
        <begin position="185"/>
        <end position="207"/>
    </location>
</feature>
<dbReference type="HOGENOM" id="CLU_020502_1_1_1"/>
<dbReference type="GO" id="GO:0016020">
    <property type="term" value="C:membrane"/>
    <property type="evidence" value="ECO:0007669"/>
    <property type="project" value="UniProtKB-SubCell"/>
</dbReference>
<dbReference type="GO" id="GO:0008521">
    <property type="term" value="F:acetyl-CoA transmembrane transporter activity"/>
    <property type="evidence" value="ECO:0007669"/>
    <property type="project" value="InterPro"/>
</dbReference>
<dbReference type="GeneID" id="5028156"/>
<name>A0CW07_PARTE</name>
<dbReference type="PANTHER" id="PTHR12778">
    <property type="entry name" value="SOLUTE CARRIER FAMILY 33 ACETYL-COA TRANSPORTER -RELATED"/>
    <property type="match status" value="1"/>
</dbReference>
<feature type="transmembrane region" description="Helical" evidence="5">
    <location>
        <begin position="407"/>
        <end position="427"/>
    </location>
</feature>
<dbReference type="OMA" id="RRKSWIM"/>
<reference evidence="6 7" key="1">
    <citation type="journal article" date="2006" name="Nature">
        <title>Global trends of whole-genome duplications revealed by the ciliate Paramecium tetraurelia.</title>
        <authorList>
            <consortium name="Genoscope"/>
            <person name="Aury J.-M."/>
            <person name="Jaillon O."/>
            <person name="Duret L."/>
            <person name="Noel B."/>
            <person name="Jubin C."/>
            <person name="Porcel B.M."/>
            <person name="Segurens B."/>
            <person name="Daubin V."/>
            <person name="Anthouard V."/>
            <person name="Aiach N."/>
            <person name="Arnaiz O."/>
            <person name="Billaut A."/>
            <person name="Beisson J."/>
            <person name="Blanc I."/>
            <person name="Bouhouche K."/>
            <person name="Camara F."/>
            <person name="Duharcourt S."/>
            <person name="Guigo R."/>
            <person name="Gogendeau D."/>
            <person name="Katinka M."/>
            <person name="Keller A.-M."/>
            <person name="Kissmehl R."/>
            <person name="Klotz C."/>
            <person name="Koll F."/>
            <person name="Le Moue A."/>
            <person name="Lepere C."/>
            <person name="Malinsky S."/>
            <person name="Nowacki M."/>
            <person name="Nowak J.K."/>
            <person name="Plattner H."/>
            <person name="Poulain J."/>
            <person name="Ruiz F."/>
            <person name="Serrano V."/>
            <person name="Zagulski M."/>
            <person name="Dessen P."/>
            <person name="Betermier M."/>
            <person name="Weissenbach J."/>
            <person name="Scarpelli C."/>
            <person name="Schachter V."/>
            <person name="Sperling L."/>
            <person name="Meyer E."/>
            <person name="Cohen J."/>
            <person name="Wincker P."/>
        </authorList>
    </citation>
    <scope>NUCLEOTIDE SEQUENCE [LARGE SCALE GENOMIC DNA]</scope>
    <source>
        <strain evidence="6 7">Stock d4-2</strain>
    </source>
</reference>
<feature type="transmembrane region" description="Helical" evidence="5">
    <location>
        <begin position="79"/>
        <end position="98"/>
    </location>
</feature>
<evidence type="ECO:0008006" key="8">
    <source>
        <dbReference type="Google" id="ProtNLM"/>
    </source>
</evidence>
<dbReference type="eggNOG" id="KOG3574">
    <property type="taxonomic scope" value="Eukaryota"/>
</dbReference>
<dbReference type="EMBL" id="CT868207">
    <property type="protein sequence ID" value="CAK74974.1"/>
    <property type="molecule type" value="Genomic_DNA"/>
</dbReference>
<feature type="transmembrane region" description="Helical" evidence="5">
    <location>
        <begin position="144"/>
        <end position="165"/>
    </location>
</feature>
<feature type="transmembrane region" description="Helical" evidence="5">
    <location>
        <begin position="44"/>
        <end position="67"/>
    </location>
</feature>
<dbReference type="AlphaFoldDB" id="A0CW07"/>
<feature type="transmembrane region" description="Helical" evidence="5">
    <location>
        <begin position="310"/>
        <end position="328"/>
    </location>
</feature>
<dbReference type="KEGG" id="ptm:GSPATT00001176001"/>
<protein>
    <recommendedName>
        <fullName evidence="8">Major facilitator superfamily (MFS) profile domain-containing protein</fullName>
    </recommendedName>
</protein>
<dbReference type="Pfam" id="PF13000">
    <property type="entry name" value="Acatn"/>
    <property type="match status" value="3"/>
</dbReference>
<sequence length="451" mass="51795">MTKISSKDKNTFLLFIFLYFVQGIPLGLWSSTLMMILLEHGVPYTNLAILSLAIYPFSFKMLTAPFLDVYYIKSIGKRRTYIIPIQYLMAIIYTLLYFTKISTWVYNIEFLTLIGFILILLSAHQDIAIDGWVLTAFSSEHNHLGATAQTVGQMIGVIFSTTIFITLNSKDFCNSYLYATPQETGILSLDLFCLINAFYLIALTLYVQFFTTEQSKEESQEEIEQQQIKTVFKNLKELVLNRNLQFLFLHLLIFRLCFQPILTSTSSLLIAKGLKKEMMAWVQTIMIPINFIIIAIIGKYDQRGNELQKFFHYLTFRIGEAILTYSIFKLFPDILNYESIYQYLYLITFGITSSFLSNSIFINHGSLFNRISDPQVGATSLTLINSIHNLGGASQITESLSILSLSFLPYDVVAFLTVCFGLSYYFILRKPLVVLAEQNQKVWQIQKKQCD</sequence>
<dbReference type="InterPro" id="IPR004752">
    <property type="entry name" value="AmpG_permease/AT-1"/>
</dbReference>
<keyword evidence="2 5" id="KW-0812">Transmembrane</keyword>
<evidence type="ECO:0000256" key="4">
    <source>
        <dbReference type="ARBA" id="ARBA00023136"/>
    </source>
</evidence>
<feature type="transmembrane region" description="Helical" evidence="5">
    <location>
        <begin position="340"/>
        <end position="362"/>
    </location>
</feature>
<dbReference type="STRING" id="5888.A0CW07"/>